<keyword evidence="3" id="KW-1185">Reference proteome</keyword>
<proteinExistence type="predicted"/>
<name>A0ABR9L587_9PSEU</name>
<evidence type="ECO:0008006" key="4">
    <source>
        <dbReference type="Google" id="ProtNLM"/>
    </source>
</evidence>
<evidence type="ECO:0000313" key="3">
    <source>
        <dbReference type="Proteomes" id="UP000656548"/>
    </source>
</evidence>
<feature type="signal peptide" evidence="1">
    <location>
        <begin position="1"/>
        <end position="15"/>
    </location>
</feature>
<comment type="caution">
    <text evidence="2">The sequence shown here is derived from an EMBL/GenBank/DDBJ whole genome shotgun (WGS) entry which is preliminary data.</text>
</comment>
<organism evidence="2 3">
    <name type="scientific">Amycolatopsis roodepoortensis</name>
    <dbReference type="NCBI Taxonomy" id="700274"/>
    <lineage>
        <taxon>Bacteria</taxon>
        <taxon>Bacillati</taxon>
        <taxon>Actinomycetota</taxon>
        <taxon>Actinomycetes</taxon>
        <taxon>Pseudonocardiales</taxon>
        <taxon>Pseudonocardiaceae</taxon>
        <taxon>Amycolatopsis</taxon>
    </lineage>
</organism>
<accession>A0ABR9L587</accession>
<protein>
    <recommendedName>
        <fullName evidence="4">Streptomyces killer toxin-like beta/gamma crystallin domain-containing protein</fullName>
    </recommendedName>
</protein>
<feature type="chain" id="PRO_5046069486" description="Streptomyces killer toxin-like beta/gamma crystallin domain-containing protein" evidence="1">
    <location>
        <begin position="16"/>
        <end position="92"/>
    </location>
</feature>
<sequence>MSVVTRILIAGLVSAAAVGFGGTEVSASPREERYQCIIQDNTPLWYHGVILRFANKGQGLYDIHDFGGLQIWATLWGGGMSYQIDRWNVGWC</sequence>
<dbReference type="Proteomes" id="UP000656548">
    <property type="component" value="Unassembled WGS sequence"/>
</dbReference>
<evidence type="ECO:0000256" key="1">
    <source>
        <dbReference type="SAM" id="SignalP"/>
    </source>
</evidence>
<reference evidence="2 3" key="1">
    <citation type="submission" date="2020-10" db="EMBL/GenBank/DDBJ databases">
        <title>Sequencing the genomes of 1000 actinobacteria strains.</title>
        <authorList>
            <person name="Klenk H.-P."/>
        </authorList>
    </citation>
    <scope>NUCLEOTIDE SEQUENCE [LARGE SCALE GENOMIC DNA]</scope>
    <source>
        <strain evidence="2 3">DSM 46661</strain>
    </source>
</reference>
<keyword evidence="1" id="KW-0732">Signal</keyword>
<gene>
    <name evidence="2" type="ORF">H4W30_002472</name>
</gene>
<evidence type="ECO:0000313" key="2">
    <source>
        <dbReference type="EMBL" id="MBE1575425.1"/>
    </source>
</evidence>
<dbReference type="EMBL" id="JADBEJ010000004">
    <property type="protein sequence ID" value="MBE1575425.1"/>
    <property type="molecule type" value="Genomic_DNA"/>
</dbReference>